<protein>
    <submittedName>
        <fullName evidence="8">Serine/threonine-protein kinase ATG1a</fullName>
    </submittedName>
</protein>
<dbReference type="InterPro" id="IPR008271">
    <property type="entry name" value="Ser/Thr_kinase_AS"/>
</dbReference>
<evidence type="ECO:0000256" key="2">
    <source>
        <dbReference type="ARBA" id="ARBA00022679"/>
    </source>
</evidence>
<dbReference type="EMBL" id="JAPMOS010000001">
    <property type="protein sequence ID" value="KAJ4463010.1"/>
    <property type="molecule type" value="Genomic_DNA"/>
</dbReference>
<evidence type="ECO:0000313" key="8">
    <source>
        <dbReference type="EMBL" id="KAJ4463010.1"/>
    </source>
</evidence>
<dbReference type="PANTHER" id="PTHR24350">
    <property type="entry name" value="SERINE/THREONINE-PROTEIN KINASE IAL-RELATED"/>
    <property type="match status" value="1"/>
</dbReference>
<keyword evidence="4 8" id="KW-0418">Kinase</keyword>
<evidence type="ECO:0000256" key="6">
    <source>
        <dbReference type="SAM" id="MobiDB-lite"/>
    </source>
</evidence>
<dbReference type="InterPro" id="IPR000719">
    <property type="entry name" value="Prot_kinase_dom"/>
</dbReference>
<dbReference type="SUPFAM" id="SSF56112">
    <property type="entry name" value="Protein kinase-like (PK-like)"/>
    <property type="match status" value="1"/>
</dbReference>
<proteinExistence type="predicted"/>
<feature type="region of interest" description="Disordered" evidence="6">
    <location>
        <begin position="359"/>
        <end position="454"/>
    </location>
</feature>
<evidence type="ECO:0000259" key="7">
    <source>
        <dbReference type="PROSITE" id="PS50011"/>
    </source>
</evidence>
<feature type="compositionally biased region" description="Polar residues" evidence="6">
    <location>
        <begin position="387"/>
        <end position="396"/>
    </location>
</feature>
<dbReference type="PROSITE" id="PS00108">
    <property type="entry name" value="PROTEIN_KINASE_ST"/>
    <property type="match status" value="1"/>
</dbReference>
<dbReference type="Pfam" id="PF00069">
    <property type="entry name" value="Pkinase"/>
    <property type="match status" value="1"/>
</dbReference>
<dbReference type="SMART" id="SM00220">
    <property type="entry name" value="S_TKc"/>
    <property type="match status" value="1"/>
</dbReference>
<sequence>MGFGISFWQSWGPAHLGQYIGPRIRGRLILGIIAASNYLLSGHSVAIKRIDKHTINAHPRNLTNLDREIKIFSALGSSHPNVCRFDRAGQDRLWYYLVMEYCDAGDLAGLLAKRGRLSEAEARGLLGQLSSAMLYMWSRSCYHRDLKPANLLLSSDPPQAPFHDFPFTVKLCDFGLSHEFHMDYMSQTHCGTPFYMAPEVIAVRPGQRYDYKADLWSMGIILYEMLCGQKPYNGRDQVHMAQLVASPPVIPSWAVMSAPARDLIMGLLTPDPERRMDMRTFQEHPFFGAHMPVPFTPAFRFPKGMSPAEVQSCQAEIDKARADPARYPTHPLAAIKGFPATFPLIRLCETPDAAAAAAAAPVASPPSPTPGSGFIPEGSPVLGHQPLEQTAIHTDQPQPARPDPLPPAPASLLVGARPADEPEPAALSGPMSAGSSGGESGDTSFHSARDATSAGRQERLLTADQSLALSRSLAEATFEEPAGSPSPGGLFQHPAQAAEEAVLGEILQVACTQVRPGSRCAASITADLRTSRQRLGRHVTLIWSHQA</sequence>
<keyword evidence="9" id="KW-1185">Reference proteome</keyword>
<keyword evidence="3" id="KW-0547">Nucleotide-binding</keyword>
<comment type="caution">
    <text evidence="8">The sequence shown here is derived from an EMBL/GenBank/DDBJ whole genome shotgun (WGS) entry which is preliminary data.</text>
</comment>
<dbReference type="GO" id="GO:0016301">
    <property type="term" value="F:kinase activity"/>
    <property type="evidence" value="ECO:0007669"/>
    <property type="project" value="UniProtKB-KW"/>
</dbReference>
<feature type="domain" description="Protein kinase" evidence="7">
    <location>
        <begin position="14"/>
        <end position="287"/>
    </location>
</feature>
<dbReference type="Gene3D" id="1.10.510.10">
    <property type="entry name" value="Transferase(Phosphotransferase) domain 1"/>
    <property type="match status" value="1"/>
</dbReference>
<evidence type="ECO:0000256" key="3">
    <source>
        <dbReference type="ARBA" id="ARBA00022741"/>
    </source>
</evidence>
<dbReference type="InterPro" id="IPR011009">
    <property type="entry name" value="Kinase-like_dom_sf"/>
</dbReference>
<evidence type="ECO:0000256" key="1">
    <source>
        <dbReference type="ARBA" id="ARBA00022527"/>
    </source>
</evidence>
<keyword evidence="1" id="KW-0723">Serine/threonine-protein kinase</keyword>
<feature type="compositionally biased region" description="Pro residues" evidence="6">
    <location>
        <begin position="399"/>
        <end position="409"/>
    </location>
</feature>
<accession>A0ABQ8UZL6</accession>
<evidence type="ECO:0000256" key="5">
    <source>
        <dbReference type="ARBA" id="ARBA00022840"/>
    </source>
</evidence>
<reference evidence="8" key="1">
    <citation type="journal article" date="2022" name="bioRxiv">
        <title>Genomics of Preaxostyla Flagellates Illuminates Evolutionary Transitions and the Path Towards Mitochondrial Loss.</title>
        <authorList>
            <person name="Novak L.V.F."/>
            <person name="Treitli S.C."/>
            <person name="Pyrih J."/>
            <person name="Halakuc P."/>
            <person name="Pipaliya S.V."/>
            <person name="Vacek V."/>
            <person name="Brzon O."/>
            <person name="Soukal P."/>
            <person name="Eme L."/>
            <person name="Dacks J.B."/>
            <person name="Karnkowska A."/>
            <person name="Elias M."/>
            <person name="Hampl V."/>
        </authorList>
    </citation>
    <scope>NUCLEOTIDE SEQUENCE</scope>
    <source>
        <strain evidence="8">RCP-MX</strain>
    </source>
</reference>
<keyword evidence="5" id="KW-0067">ATP-binding</keyword>
<dbReference type="InterPro" id="IPR030616">
    <property type="entry name" value="Aur-like"/>
</dbReference>
<organism evidence="8 9">
    <name type="scientific">Paratrimastix pyriformis</name>
    <dbReference type="NCBI Taxonomy" id="342808"/>
    <lineage>
        <taxon>Eukaryota</taxon>
        <taxon>Metamonada</taxon>
        <taxon>Preaxostyla</taxon>
        <taxon>Paratrimastigidae</taxon>
        <taxon>Paratrimastix</taxon>
    </lineage>
</organism>
<dbReference type="Proteomes" id="UP001141327">
    <property type="component" value="Unassembled WGS sequence"/>
</dbReference>
<name>A0ABQ8UZL6_9EUKA</name>
<dbReference type="PROSITE" id="PS50011">
    <property type="entry name" value="PROTEIN_KINASE_DOM"/>
    <property type="match status" value="1"/>
</dbReference>
<evidence type="ECO:0000313" key="9">
    <source>
        <dbReference type="Proteomes" id="UP001141327"/>
    </source>
</evidence>
<gene>
    <name evidence="8" type="ORF">PAPYR_248</name>
</gene>
<keyword evidence="2" id="KW-0808">Transferase</keyword>
<evidence type="ECO:0000256" key="4">
    <source>
        <dbReference type="ARBA" id="ARBA00022777"/>
    </source>
</evidence>